<proteinExistence type="predicted"/>
<keyword evidence="2" id="KW-1185">Reference proteome</keyword>
<gene>
    <name evidence="1" type="ORF">GGX14DRAFT_571742</name>
</gene>
<reference evidence="1" key="1">
    <citation type="submission" date="2023-03" db="EMBL/GenBank/DDBJ databases">
        <title>Massive genome expansion in bonnet fungi (Mycena s.s.) driven by repeated elements and novel gene families across ecological guilds.</title>
        <authorList>
            <consortium name="Lawrence Berkeley National Laboratory"/>
            <person name="Harder C.B."/>
            <person name="Miyauchi S."/>
            <person name="Viragh M."/>
            <person name="Kuo A."/>
            <person name="Thoen E."/>
            <person name="Andreopoulos B."/>
            <person name="Lu D."/>
            <person name="Skrede I."/>
            <person name="Drula E."/>
            <person name="Henrissat B."/>
            <person name="Morin E."/>
            <person name="Kohler A."/>
            <person name="Barry K."/>
            <person name="LaButti K."/>
            <person name="Morin E."/>
            <person name="Salamov A."/>
            <person name="Lipzen A."/>
            <person name="Mereny Z."/>
            <person name="Hegedus B."/>
            <person name="Baldrian P."/>
            <person name="Stursova M."/>
            <person name="Weitz H."/>
            <person name="Taylor A."/>
            <person name="Grigoriev I.V."/>
            <person name="Nagy L.G."/>
            <person name="Martin F."/>
            <person name="Kauserud H."/>
        </authorList>
    </citation>
    <scope>NUCLEOTIDE SEQUENCE</scope>
    <source>
        <strain evidence="1">9144</strain>
    </source>
</reference>
<sequence length="186" mass="20901">MSMLTGPPAQIHFTYLRVSASASRASLSALFIPQMVAWTRPAIRRFRSSSTTWARQCLLDTKAPRAWLWMKAMAGFSLGRAIHYSDILGASIVCIRRLVCSLTADKPPRDRSSELRGTGFPTRRVDSASQKSSWMTKGAFLLLLVSPLPFHRNGLRCTHASTVVIYVLTWIRLANDRVQPQELRVQ</sequence>
<dbReference type="AlphaFoldDB" id="A0AAD6V3A3"/>
<protein>
    <submittedName>
        <fullName evidence="1">Uncharacterized protein</fullName>
    </submittedName>
</protein>
<evidence type="ECO:0000313" key="2">
    <source>
        <dbReference type="Proteomes" id="UP001219525"/>
    </source>
</evidence>
<organism evidence="1 2">
    <name type="scientific">Mycena pura</name>
    <dbReference type="NCBI Taxonomy" id="153505"/>
    <lineage>
        <taxon>Eukaryota</taxon>
        <taxon>Fungi</taxon>
        <taxon>Dikarya</taxon>
        <taxon>Basidiomycota</taxon>
        <taxon>Agaricomycotina</taxon>
        <taxon>Agaricomycetes</taxon>
        <taxon>Agaricomycetidae</taxon>
        <taxon>Agaricales</taxon>
        <taxon>Marasmiineae</taxon>
        <taxon>Mycenaceae</taxon>
        <taxon>Mycena</taxon>
    </lineage>
</organism>
<accession>A0AAD6V3A3</accession>
<dbReference type="EMBL" id="JARJCW010000060">
    <property type="protein sequence ID" value="KAJ7201167.1"/>
    <property type="molecule type" value="Genomic_DNA"/>
</dbReference>
<evidence type="ECO:0000313" key="1">
    <source>
        <dbReference type="EMBL" id="KAJ7201167.1"/>
    </source>
</evidence>
<name>A0AAD6V3A3_9AGAR</name>
<dbReference type="Proteomes" id="UP001219525">
    <property type="component" value="Unassembled WGS sequence"/>
</dbReference>
<comment type="caution">
    <text evidence="1">The sequence shown here is derived from an EMBL/GenBank/DDBJ whole genome shotgun (WGS) entry which is preliminary data.</text>
</comment>